<protein>
    <submittedName>
        <fullName evidence="7">MFS family permease</fullName>
    </submittedName>
</protein>
<dbReference type="SUPFAM" id="SSF103473">
    <property type="entry name" value="MFS general substrate transporter"/>
    <property type="match status" value="1"/>
</dbReference>
<dbReference type="EMBL" id="JADOUA010000001">
    <property type="protein sequence ID" value="MBG6091823.1"/>
    <property type="molecule type" value="Genomic_DNA"/>
</dbReference>
<keyword evidence="8" id="KW-1185">Reference proteome</keyword>
<feature type="transmembrane region" description="Helical" evidence="6">
    <location>
        <begin position="426"/>
        <end position="444"/>
    </location>
</feature>
<feature type="transmembrane region" description="Helical" evidence="6">
    <location>
        <begin position="265"/>
        <end position="288"/>
    </location>
</feature>
<keyword evidence="2" id="KW-1003">Cell membrane</keyword>
<keyword evidence="4 6" id="KW-1133">Transmembrane helix</keyword>
<dbReference type="InterPro" id="IPR036259">
    <property type="entry name" value="MFS_trans_sf"/>
</dbReference>
<dbReference type="PANTHER" id="PTHR23513:SF11">
    <property type="entry name" value="STAPHYLOFERRIN A TRANSPORTER"/>
    <property type="match status" value="1"/>
</dbReference>
<feature type="transmembrane region" description="Helical" evidence="6">
    <location>
        <begin position="294"/>
        <end position="317"/>
    </location>
</feature>
<evidence type="ECO:0000256" key="6">
    <source>
        <dbReference type="SAM" id="Phobius"/>
    </source>
</evidence>
<dbReference type="GO" id="GO:0022857">
    <property type="term" value="F:transmembrane transporter activity"/>
    <property type="evidence" value="ECO:0007669"/>
    <property type="project" value="InterPro"/>
</dbReference>
<dbReference type="Gene3D" id="1.20.1250.20">
    <property type="entry name" value="MFS general substrate transporter like domains"/>
    <property type="match status" value="1"/>
</dbReference>
<evidence type="ECO:0000313" key="8">
    <source>
        <dbReference type="Proteomes" id="UP000614047"/>
    </source>
</evidence>
<dbReference type="AlphaFoldDB" id="A0A931DSD4"/>
<accession>A0A931DSD4</accession>
<feature type="transmembrane region" description="Helical" evidence="6">
    <location>
        <begin position="386"/>
        <end position="406"/>
    </location>
</feature>
<dbReference type="RefSeq" id="WP_197014093.1">
    <property type="nucleotide sequence ID" value="NZ_BAABES010000002.1"/>
</dbReference>
<comment type="subcellular location">
    <subcellularLocation>
        <location evidence="1">Cell membrane</location>
        <topology evidence="1">Multi-pass membrane protein</topology>
    </subcellularLocation>
</comment>
<evidence type="ECO:0000256" key="1">
    <source>
        <dbReference type="ARBA" id="ARBA00004651"/>
    </source>
</evidence>
<feature type="transmembrane region" description="Helical" evidence="6">
    <location>
        <begin position="353"/>
        <end position="374"/>
    </location>
</feature>
<feature type="transmembrane region" description="Helical" evidence="6">
    <location>
        <begin position="12"/>
        <end position="38"/>
    </location>
</feature>
<evidence type="ECO:0000256" key="2">
    <source>
        <dbReference type="ARBA" id="ARBA00022475"/>
    </source>
</evidence>
<organism evidence="7 8">
    <name type="scientific">Actinomadura viridis</name>
    <dbReference type="NCBI Taxonomy" id="58110"/>
    <lineage>
        <taxon>Bacteria</taxon>
        <taxon>Bacillati</taxon>
        <taxon>Actinomycetota</taxon>
        <taxon>Actinomycetes</taxon>
        <taxon>Streptosporangiales</taxon>
        <taxon>Thermomonosporaceae</taxon>
        <taxon>Actinomadura</taxon>
    </lineage>
</organism>
<sequence length="449" mass="46339">MALGKLLRRRAFRTLIIGQAVSSLGDWMGTIALMYLVLELSGSTAAVGGVLVLRLLPSALGAPFATRAVTRWPRRRVMLTSDLIRAGMAFALPLLPWLGWVYFWAFAIEVVALAFLPARDAAIPVLAEDRDRDEHDTATLALANGVTLGLSYGMIPLGAGLFGLILWATNATGWYGYLAYIVVFWLDALSYLVSYWAIRTLPDLGPFPKEGVTEAGAAGAEAGAEADAAGAAVGAASAAAGEGRARAARDDAGFLRAVRMPEVRAIVPGVAVVALGLGALFSIGVVFVRDVLRAGPVGFGVLVALFGVGGVLGLLLLRRRPEGHLLARIRTATLVQGLVITAMGLVASTAWALLGAVLFGAAATAALVGGITYVQESLEGTRRNVGLTAFHAVLRSGLALAALAAGTAADVIGTVRLGPLGPLAPAQTVLAVSGLVILAGTTLIRPPSR</sequence>
<name>A0A931DSD4_9ACTN</name>
<evidence type="ECO:0000256" key="5">
    <source>
        <dbReference type="ARBA" id="ARBA00023136"/>
    </source>
</evidence>
<dbReference type="GO" id="GO:0005886">
    <property type="term" value="C:plasma membrane"/>
    <property type="evidence" value="ECO:0007669"/>
    <property type="project" value="UniProtKB-SubCell"/>
</dbReference>
<keyword evidence="5 6" id="KW-0472">Membrane</keyword>
<keyword evidence="3 6" id="KW-0812">Transmembrane</keyword>
<reference evidence="7" key="1">
    <citation type="submission" date="2020-11" db="EMBL/GenBank/DDBJ databases">
        <title>Sequencing the genomes of 1000 actinobacteria strains.</title>
        <authorList>
            <person name="Klenk H.-P."/>
        </authorList>
    </citation>
    <scope>NUCLEOTIDE SEQUENCE</scope>
    <source>
        <strain evidence="7">DSM 43175</strain>
    </source>
</reference>
<proteinExistence type="predicted"/>
<evidence type="ECO:0000256" key="4">
    <source>
        <dbReference type="ARBA" id="ARBA00022989"/>
    </source>
</evidence>
<gene>
    <name evidence="7" type="ORF">IW256_005936</name>
</gene>
<dbReference type="PANTHER" id="PTHR23513">
    <property type="entry name" value="INTEGRAL MEMBRANE EFFLUX PROTEIN-RELATED"/>
    <property type="match status" value="1"/>
</dbReference>
<dbReference type="Proteomes" id="UP000614047">
    <property type="component" value="Unassembled WGS sequence"/>
</dbReference>
<evidence type="ECO:0000256" key="3">
    <source>
        <dbReference type="ARBA" id="ARBA00022692"/>
    </source>
</evidence>
<evidence type="ECO:0000313" key="7">
    <source>
        <dbReference type="EMBL" id="MBG6091823.1"/>
    </source>
</evidence>
<feature type="transmembrane region" description="Helical" evidence="6">
    <location>
        <begin position="174"/>
        <end position="198"/>
    </location>
</feature>
<feature type="transmembrane region" description="Helical" evidence="6">
    <location>
        <begin position="44"/>
        <end position="65"/>
    </location>
</feature>
<comment type="caution">
    <text evidence="7">The sequence shown here is derived from an EMBL/GenBank/DDBJ whole genome shotgun (WGS) entry which is preliminary data.</text>
</comment>
<feature type="transmembrane region" description="Helical" evidence="6">
    <location>
        <begin position="139"/>
        <end position="168"/>
    </location>
</feature>
<dbReference type="Pfam" id="PF07690">
    <property type="entry name" value="MFS_1"/>
    <property type="match status" value="1"/>
</dbReference>
<dbReference type="InterPro" id="IPR011701">
    <property type="entry name" value="MFS"/>
</dbReference>